<organism evidence="5 6">
    <name type="scientific">Lithocarpus litseifolius</name>
    <dbReference type="NCBI Taxonomy" id="425828"/>
    <lineage>
        <taxon>Eukaryota</taxon>
        <taxon>Viridiplantae</taxon>
        <taxon>Streptophyta</taxon>
        <taxon>Embryophyta</taxon>
        <taxon>Tracheophyta</taxon>
        <taxon>Spermatophyta</taxon>
        <taxon>Magnoliopsida</taxon>
        <taxon>eudicotyledons</taxon>
        <taxon>Gunneridae</taxon>
        <taxon>Pentapetalae</taxon>
        <taxon>rosids</taxon>
        <taxon>fabids</taxon>
        <taxon>Fagales</taxon>
        <taxon>Fagaceae</taxon>
        <taxon>Lithocarpus</taxon>
    </lineage>
</organism>
<protein>
    <recommendedName>
        <fullName evidence="4">Isopenicillin N synthase-like Fe(2+) 2OG dioxygenase domain-containing protein</fullName>
    </recommendedName>
</protein>
<keyword evidence="1" id="KW-0479">Metal-binding</keyword>
<dbReference type="PANTHER" id="PTHR47991">
    <property type="entry name" value="OXOGLUTARATE/IRON-DEPENDENT DIOXYGENASE"/>
    <property type="match status" value="1"/>
</dbReference>
<keyword evidence="6" id="KW-1185">Reference proteome</keyword>
<dbReference type="GO" id="GO:0031418">
    <property type="term" value="F:L-ascorbic acid binding"/>
    <property type="evidence" value="ECO:0007669"/>
    <property type="project" value="UniProtKB-KW"/>
</dbReference>
<keyword evidence="3" id="KW-0408">Iron</keyword>
<evidence type="ECO:0000259" key="4">
    <source>
        <dbReference type="Pfam" id="PF03171"/>
    </source>
</evidence>
<feature type="domain" description="Isopenicillin N synthase-like Fe(2+) 2OG dioxygenase" evidence="4">
    <location>
        <begin position="87"/>
        <end position="150"/>
    </location>
</feature>
<evidence type="ECO:0000256" key="3">
    <source>
        <dbReference type="ARBA" id="ARBA00023004"/>
    </source>
</evidence>
<reference evidence="5 6" key="1">
    <citation type="submission" date="2024-01" db="EMBL/GenBank/DDBJ databases">
        <title>A telomere-to-telomere, gap-free genome of sweet tea (Lithocarpus litseifolius).</title>
        <authorList>
            <person name="Zhou J."/>
        </authorList>
    </citation>
    <scope>NUCLEOTIDE SEQUENCE [LARGE SCALE GENOMIC DNA]</scope>
    <source>
        <strain evidence="5">Zhou-2022a</strain>
        <tissue evidence="5">Leaf</tissue>
    </source>
</reference>
<comment type="caution">
    <text evidence="5">The sequence shown here is derived from an EMBL/GenBank/DDBJ whole genome shotgun (WGS) entry which is preliminary data.</text>
</comment>
<proteinExistence type="predicted"/>
<dbReference type="InterPro" id="IPR050295">
    <property type="entry name" value="Plant_2OG-oxidoreductases"/>
</dbReference>
<dbReference type="Gene3D" id="2.60.120.330">
    <property type="entry name" value="B-lactam Antibiotic, Isopenicillin N Synthase, Chain"/>
    <property type="match status" value="1"/>
</dbReference>
<gene>
    <name evidence="5" type="ORF">SO802_023078</name>
</gene>
<dbReference type="InterPro" id="IPR027443">
    <property type="entry name" value="IPNS-like_sf"/>
</dbReference>
<evidence type="ECO:0000256" key="2">
    <source>
        <dbReference type="ARBA" id="ARBA00022896"/>
    </source>
</evidence>
<dbReference type="GO" id="GO:0046872">
    <property type="term" value="F:metal ion binding"/>
    <property type="evidence" value="ECO:0007669"/>
    <property type="project" value="UniProtKB-KW"/>
</dbReference>
<dbReference type="InterPro" id="IPR044861">
    <property type="entry name" value="IPNS-like_FE2OG_OXY"/>
</dbReference>
<dbReference type="EMBL" id="JAZDWU010000008">
    <property type="protein sequence ID" value="KAK9993375.1"/>
    <property type="molecule type" value="Genomic_DNA"/>
</dbReference>
<evidence type="ECO:0000313" key="5">
    <source>
        <dbReference type="EMBL" id="KAK9993375.1"/>
    </source>
</evidence>
<name>A0AAW2CAP8_9ROSI</name>
<evidence type="ECO:0000313" key="6">
    <source>
        <dbReference type="Proteomes" id="UP001459277"/>
    </source>
</evidence>
<accession>A0AAW2CAP8</accession>
<dbReference type="AlphaFoldDB" id="A0AAW2CAP8"/>
<sequence>MDEAMSVFKEFHALSAKDKAIETSKDPNKSCYIYTSSPSYATEKFHFRRDGLMHHSEVSKLGFRILEFISRGLGISSDHFSSGLCENQALVVNHYPPCPDPSLTLGVGKHRDPGGINILLQSVVYGLQVFKDEEWVGVEPIPYAFVVNIGYPL</sequence>
<dbReference type="Proteomes" id="UP001459277">
    <property type="component" value="Unassembled WGS sequence"/>
</dbReference>
<evidence type="ECO:0000256" key="1">
    <source>
        <dbReference type="ARBA" id="ARBA00022723"/>
    </source>
</evidence>
<keyword evidence="2" id="KW-0847">Vitamin C</keyword>
<dbReference type="SUPFAM" id="SSF51197">
    <property type="entry name" value="Clavaminate synthase-like"/>
    <property type="match status" value="1"/>
</dbReference>
<dbReference type="Pfam" id="PF03171">
    <property type="entry name" value="2OG-FeII_Oxy"/>
    <property type="match status" value="1"/>
</dbReference>